<dbReference type="GO" id="GO:0003677">
    <property type="term" value="F:DNA binding"/>
    <property type="evidence" value="ECO:0007669"/>
    <property type="project" value="UniProtKB-KW"/>
</dbReference>
<evidence type="ECO:0000313" key="6">
    <source>
        <dbReference type="Proteomes" id="UP000275368"/>
    </source>
</evidence>
<dbReference type="InterPro" id="IPR000847">
    <property type="entry name" value="LysR_HTH_N"/>
</dbReference>
<dbReference type="Gene3D" id="3.40.190.290">
    <property type="match status" value="1"/>
</dbReference>
<dbReference type="PROSITE" id="PS50931">
    <property type="entry name" value="HTH_LYSR"/>
    <property type="match status" value="1"/>
</dbReference>
<dbReference type="KEGG" id="pbk:Back11_37810"/>
<protein>
    <submittedName>
        <fullName evidence="5">LysR family transcriptional regulator</fullName>
    </submittedName>
</protein>
<dbReference type="SUPFAM" id="SSF46785">
    <property type="entry name" value="Winged helix' DNA-binding domain"/>
    <property type="match status" value="1"/>
</dbReference>
<dbReference type="InterPro" id="IPR036390">
    <property type="entry name" value="WH_DNA-bd_sf"/>
</dbReference>
<dbReference type="PANTHER" id="PTHR30419">
    <property type="entry name" value="HTH-TYPE TRANSCRIPTIONAL REGULATOR YBHD"/>
    <property type="match status" value="1"/>
</dbReference>
<evidence type="ECO:0000256" key="2">
    <source>
        <dbReference type="ARBA" id="ARBA00023015"/>
    </source>
</evidence>
<dbReference type="GO" id="GO:0003700">
    <property type="term" value="F:DNA-binding transcription factor activity"/>
    <property type="evidence" value="ECO:0007669"/>
    <property type="project" value="InterPro"/>
</dbReference>
<reference evidence="5 6" key="1">
    <citation type="submission" date="2018-11" db="EMBL/GenBank/DDBJ databases">
        <title>Complete genome sequence of Paenibacillus baekrokdamisoli strain KCTC 33723.</title>
        <authorList>
            <person name="Kang S.W."/>
            <person name="Lee K.C."/>
            <person name="Kim K.K."/>
            <person name="Kim J.S."/>
            <person name="Kim D.S."/>
            <person name="Ko S.H."/>
            <person name="Yang S.H."/>
            <person name="Lee J.S."/>
        </authorList>
    </citation>
    <scope>NUCLEOTIDE SEQUENCE [LARGE SCALE GENOMIC DNA]</scope>
    <source>
        <strain evidence="5 6">KCTC 33723</strain>
    </source>
</reference>
<keyword evidence="3" id="KW-0238">DNA-binding</keyword>
<dbReference type="Pfam" id="PF00126">
    <property type="entry name" value="HTH_1"/>
    <property type="match status" value="1"/>
</dbReference>
<keyword evidence="6" id="KW-1185">Reference proteome</keyword>
<dbReference type="GO" id="GO:0005829">
    <property type="term" value="C:cytosol"/>
    <property type="evidence" value="ECO:0007669"/>
    <property type="project" value="TreeGrafter"/>
</dbReference>
<dbReference type="InterPro" id="IPR050950">
    <property type="entry name" value="HTH-type_LysR_regulators"/>
</dbReference>
<dbReference type="OrthoDB" id="9803735at2"/>
<dbReference type="PRINTS" id="PR00039">
    <property type="entry name" value="HTHLYSR"/>
</dbReference>
<comment type="similarity">
    <text evidence="1">Belongs to the LysR transcriptional regulatory family.</text>
</comment>
<dbReference type="InterPro" id="IPR036388">
    <property type="entry name" value="WH-like_DNA-bd_sf"/>
</dbReference>
<dbReference type="AlphaFoldDB" id="A0A3G9IVE7"/>
<evidence type="ECO:0000256" key="4">
    <source>
        <dbReference type="ARBA" id="ARBA00023163"/>
    </source>
</evidence>
<name>A0A3G9IVE7_9BACL</name>
<evidence type="ECO:0000256" key="1">
    <source>
        <dbReference type="ARBA" id="ARBA00009437"/>
    </source>
</evidence>
<dbReference type="RefSeq" id="WP_125660548.1">
    <property type="nucleotide sequence ID" value="NZ_AP019308.1"/>
</dbReference>
<sequence length="291" mass="32143">MNLDVFKSFLVTAQLKSMAKASEKLNLSHPAISKQIRKMEAFYGTSLFIRSAAGVELTEAGKLLYQRIPHVLSELEAIQNEIHSLTGSKKIKLGTLPSLSAYYVPKAIFDLESKGIHVDLTVQNTSEQLVDMLRDHTIDAAIIDTLYESSFFWSRELFSESFYVVLPISHPLSALNSLTLEQIKNEPQIMYPPACSIRKCVSSLYAEQGTSPFIKSEIPFGDFILGYVAAGAGISIVPEMIAAHISNPLLKAIPIVNPQAFRTITLLAVSEATGKLLLRDMKRNRQSGNNV</sequence>
<gene>
    <name evidence="5" type="ORF">Back11_37810</name>
</gene>
<proteinExistence type="inferred from homology"/>
<keyword evidence="4" id="KW-0804">Transcription</keyword>
<dbReference type="InterPro" id="IPR005119">
    <property type="entry name" value="LysR_subst-bd"/>
</dbReference>
<dbReference type="EMBL" id="AP019308">
    <property type="protein sequence ID" value="BBH22436.1"/>
    <property type="molecule type" value="Genomic_DNA"/>
</dbReference>
<evidence type="ECO:0000313" key="5">
    <source>
        <dbReference type="EMBL" id="BBH22436.1"/>
    </source>
</evidence>
<accession>A0A3G9IVE7</accession>
<organism evidence="5 6">
    <name type="scientific">Paenibacillus baekrokdamisoli</name>
    <dbReference type="NCBI Taxonomy" id="1712516"/>
    <lineage>
        <taxon>Bacteria</taxon>
        <taxon>Bacillati</taxon>
        <taxon>Bacillota</taxon>
        <taxon>Bacilli</taxon>
        <taxon>Bacillales</taxon>
        <taxon>Paenibacillaceae</taxon>
        <taxon>Paenibacillus</taxon>
    </lineage>
</organism>
<dbReference type="Proteomes" id="UP000275368">
    <property type="component" value="Chromosome"/>
</dbReference>
<dbReference type="Pfam" id="PF03466">
    <property type="entry name" value="LysR_substrate"/>
    <property type="match status" value="1"/>
</dbReference>
<dbReference type="PANTHER" id="PTHR30419:SF8">
    <property type="entry name" value="NITROGEN ASSIMILATION TRANSCRIPTIONAL ACTIVATOR-RELATED"/>
    <property type="match status" value="1"/>
</dbReference>
<dbReference type="CDD" id="cd05466">
    <property type="entry name" value="PBP2_LTTR_substrate"/>
    <property type="match status" value="1"/>
</dbReference>
<dbReference type="Gene3D" id="1.10.10.10">
    <property type="entry name" value="Winged helix-like DNA-binding domain superfamily/Winged helix DNA-binding domain"/>
    <property type="match status" value="1"/>
</dbReference>
<keyword evidence="2" id="KW-0805">Transcription regulation</keyword>
<evidence type="ECO:0000256" key="3">
    <source>
        <dbReference type="ARBA" id="ARBA00023125"/>
    </source>
</evidence>
<dbReference type="FunFam" id="1.10.10.10:FF:000001">
    <property type="entry name" value="LysR family transcriptional regulator"/>
    <property type="match status" value="1"/>
</dbReference>
<dbReference type="SUPFAM" id="SSF53850">
    <property type="entry name" value="Periplasmic binding protein-like II"/>
    <property type="match status" value="1"/>
</dbReference>